<proteinExistence type="inferred from homology"/>
<gene>
    <name evidence="8" type="ORF">K7C98_25185</name>
</gene>
<evidence type="ECO:0000256" key="6">
    <source>
        <dbReference type="SAM" id="MobiDB-lite"/>
    </source>
</evidence>
<evidence type="ECO:0000256" key="4">
    <source>
        <dbReference type="PROSITE-ProRule" id="PRU10007"/>
    </source>
</evidence>
<reference evidence="8" key="1">
    <citation type="submission" date="2021-08" db="EMBL/GenBank/DDBJ databases">
        <authorList>
            <person name="Stevens D.C."/>
        </authorList>
    </citation>
    <scope>NUCLEOTIDE SEQUENCE</scope>
    <source>
        <strain evidence="8">DSM 53165</strain>
    </source>
</reference>
<protein>
    <recommendedName>
        <fullName evidence="3">Aldehyde dehydrogenase</fullName>
    </recommendedName>
</protein>
<evidence type="ECO:0000259" key="7">
    <source>
        <dbReference type="Pfam" id="PF00171"/>
    </source>
</evidence>
<feature type="active site" evidence="4">
    <location>
        <position position="260"/>
    </location>
</feature>
<dbReference type="PANTHER" id="PTHR11699">
    <property type="entry name" value="ALDEHYDE DEHYDROGENASE-RELATED"/>
    <property type="match status" value="1"/>
</dbReference>
<dbReference type="Gene3D" id="3.40.309.10">
    <property type="entry name" value="Aldehyde Dehydrogenase, Chain A, domain 2"/>
    <property type="match status" value="1"/>
</dbReference>
<dbReference type="InterPro" id="IPR012394">
    <property type="entry name" value="Aldehyde_DH_NAD(P)"/>
</dbReference>
<evidence type="ECO:0000256" key="1">
    <source>
        <dbReference type="ARBA" id="ARBA00009986"/>
    </source>
</evidence>
<dbReference type="SUPFAM" id="SSF53720">
    <property type="entry name" value="ALDH-like"/>
    <property type="match status" value="1"/>
</dbReference>
<dbReference type="EMBL" id="JAIRAU010000032">
    <property type="protein sequence ID" value="MBZ5712550.1"/>
    <property type="molecule type" value="Genomic_DNA"/>
</dbReference>
<feature type="domain" description="Aldehyde dehydrogenase" evidence="7">
    <location>
        <begin position="28"/>
        <end position="482"/>
    </location>
</feature>
<dbReference type="Proteomes" id="UP001139031">
    <property type="component" value="Unassembled WGS sequence"/>
</dbReference>
<dbReference type="PROSITE" id="PS00687">
    <property type="entry name" value="ALDEHYDE_DEHYDR_GLU"/>
    <property type="match status" value="1"/>
</dbReference>
<dbReference type="Gene3D" id="3.40.605.10">
    <property type="entry name" value="Aldehyde Dehydrogenase, Chain A, domain 1"/>
    <property type="match status" value="1"/>
</dbReference>
<dbReference type="InterPro" id="IPR015590">
    <property type="entry name" value="Aldehyde_DH_dom"/>
</dbReference>
<name>A0ABS7TWD6_9BACT</name>
<dbReference type="InterPro" id="IPR016161">
    <property type="entry name" value="Ald_DH/histidinol_DH"/>
</dbReference>
<comment type="similarity">
    <text evidence="1 3 5">Belongs to the aldehyde dehydrogenase family.</text>
</comment>
<comment type="caution">
    <text evidence="8">The sequence shown here is derived from an EMBL/GenBank/DDBJ whole genome shotgun (WGS) entry which is preliminary data.</text>
</comment>
<evidence type="ECO:0000256" key="5">
    <source>
        <dbReference type="RuleBase" id="RU003345"/>
    </source>
</evidence>
<keyword evidence="9" id="KW-1185">Reference proteome</keyword>
<evidence type="ECO:0000313" key="9">
    <source>
        <dbReference type="Proteomes" id="UP001139031"/>
    </source>
</evidence>
<evidence type="ECO:0000256" key="2">
    <source>
        <dbReference type="ARBA" id="ARBA00023002"/>
    </source>
</evidence>
<evidence type="ECO:0000313" key="8">
    <source>
        <dbReference type="EMBL" id="MBZ5712550.1"/>
    </source>
</evidence>
<evidence type="ECO:0000256" key="3">
    <source>
        <dbReference type="PIRNR" id="PIRNR036492"/>
    </source>
</evidence>
<dbReference type="InterPro" id="IPR016162">
    <property type="entry name" value="Ald_DH_N"/>
</dbReference>
<dbReference type="InterPro" id="IPR029510">
    <property type="entry name" value="Ald_DH_CS_GLU"/>
</dbReference>
<feature type="region of interest" description="Disordered" evidence="6">
    <location>
        <begin position="1"/>
        <end position="30"/>
    </location>
</feature>
<dbReference type="InterPro" id="IPR016163">
    <property type="entry name" value="Ald_DH_C"/>
</dbReference>
<dbReference type="PIRSF" id="PIRSF036492">
    <property type="entry name" value="ALDH"/>
    <property type="match status" value="1"/>
</dbReference>
<dbReference type="Pfam" id="PF00171">
    <property type="entry name" value="Aldedh"/>
    <property type="match status" value="1"/>
</dbReference>
<sequence>MSADQTTATTTATTTDRPSGAQPPASPRRLLEKLSPVSGARLGEFPVAGEDEVRAAVARARAAFPGWRDTPLAVRAEALGRVKQVLAEQGEHYARKISEDTGKPTFEATMTEIGAVPVLLEYILRRAPVLLRRRKVSTPIILPGKSGFIEYFPRGVIGIISPWNFPFQLAVVPVLSALIGGNTVVLKQSEITPIVAGVVEDLFRRIGLPPGVVEIVHGDGSTGAALTRADVDMLFFTGSVATGRKVMAAAAQRPIPVELELGGKDAMIVCADANLERAAEAAVWGGLVNCGQACVSVERIFVVDVIHDRFVEKVREKVAQVTVGGPDEQADMGPLTSSAQLGIVERHVKSAVAAGAKVVFGGERLQRPGQFFAPTLLTGITPEMEIFREETFGPVLPVVRVRDEEEAVRLANASEFGLAGSVWTQDVARGLRLASRLECGQVCINDVIQSVGHPALPFGGVRSSGIGRYHGDEGILAFMNTRGIMVDRGKLNSEPLWYPYAGKVSHGFELLRGITTRSVGSLVKGFLGLRKKMTRQK</sequence>
<keyword evidence="2 3" id="KW-0560">Oxidoreductase</keyword>
<feature type="compositionally biased region" description="Low complexity" evidence="6">
    <location>
        <begin position="1"/>
        <end position="15"/>
    </location>
</feature>
<accession>A0ABS7TWD6</accession>
<dbReference type="RefSeq" id="WP_224194305.1">
    <property type="nucleotide sequence ID" value="NZ_JAIRAU010000032.1"/>
</dbReference>
<dbReference type="CDD" id="cd07099">
    <property type="entry name" value="ALDH_DDALDH"/>
    <property type="match status" value="1"/>
</dbReference>
<organism evidence="8 9">
    <name type="scientific">Nannocystis pusilla</name>
    <dbReference type="NCBI Taxonomy" id="889268"/>
    <lineage>
        <taxon>Bacteria</taxon>
        <taxon>Pseudomonadati</taxon>
        <taxon>Myxococcota</taxon>
        <taxon>Polyangia</taxon>
        <taxon>Nannocystales</taxon>
        <taxon>Nannocystaceae</taxon>
        <taxon>Nannocystis</taxon>
    </lineage>
</organism>